<accession>A7K8E1</accession>
<keyword evidence="1" id="KW-0812">Transmembrane</keyword>
<organism evidence="2 3">
    <name type="scientific">Chlorovirus heliozoae</name>
    <dbReference type="NCBI Taxonomy" id="322019"/>
    <lineage>
        <taxon>Viruses</taxon>
        <taxon>Varidnaviria</taxon>
        <taxon>Bamfordvirae</taxon>
        <taxon>Nucleocytoviricota</taxon>
        <taxon>Megaviricetes</taxon>
        <taxon>Algavirales</taxon>
        <taxon>Phycodnaviridae</taxon>
        <taxon>Chlorovirus</taxon>
    </lineage>
</organism>
<feature type="transmembrane region" description="Helical" evidence="1">
    <location>
        <begin position="21"/>
        <end position="41"/>
    </location>
</feature>
<proteinExistence type="predicted"/>
<dbReference type="KEGG" id="vg:5470381"/>
<gene>
    <name evidence="2" type="primary">z181L</name>
    <name evidence="2" type="ORF">ATCV1_z181L</name>
</gene>
<keyword evidence="1" id="KW-0472">Membrane</keyword>
<keyword evidence="1" id="KW-1133">Transmembrane helix</keyword>
<evidence type="ECO:0000256" key="1">
    <source>
        <dbReference type="SAM" id="Phobius"/>
    </source>
</evidence>
<keyword evidence="3" id="KW-1185">Reference proteome</keyword>
<reference evidence="2 3" key="1">
    <citation type="submission" date="2006-09" db="EMBL/GenBank/DDBJ databases">
        <title>Sequence and annotation of the 288-kb ATCV-1 virus that infects an endosymbiotic Chlorella strain of the heliozoon Acanthocystis turfacea.</title>
        <authorList>
            <person name="Fitzgerald L.A."/>
            <person name="Graves M.V."/>
            <person name="Li X."/>
            <person name="Pfitzner A.J.P."/>
            <person name="Hartigan J."/>
            <person name="Van Etten J.L."/>
        </authorList>
    </citation>
    <scope>NUCLEOTIDE SEQUENCE [LARGE SCALE GENOMIC DNA]</scope>
    <source>
        <strain evidence="2 3">ATCV-1</strain>
    </source>
</reference>
<dbReference type="EMBL" id="EF101928">
    <property type="protein sequence ID" value="ABT16315.1"/>
    <property type="molecule type" value="Genomic_DNA"/>
</dbReference>
<protein>
    <submittedName>
        <fullName evidence="2">Uncharacterized protein z181L</fullName>
    </submittedName>
</protein>
<evidence type="ECO:0000313" key="3">
    <source>
        <dbReference type="Proteomes" id="UP000202420"/>
    </source>
</evidence>
<dbReference type="RefSeq" id="YP_001426662.1">
    <property type="nucleotide sequence ID" value="NC_008724.1"/>
</dbReference>
<dbReference type="GeneID" id="5470381"/>
<evidence type="ECO:0000313" key="2">
    <source>
        <dbReference type="EMBL" id="ABT16315.1"/>
    </source>
</evidence>
<feature type="transmembrane region" description="Helical" evidence="1">
    <location>
        <begin position="61"/>
        <end position="78"/>
    </location>
</feature>
<sequence length="89" mass="9621">MKTSLLRTWVTFPAFTSYSEAAEVVGGFVIGLIGAIEVLDISGNNRLLFTMVPVGNIDTNILYFFTGIFPGVAGALLCDSNITYRQPIT</sequence>
<name>A7K8E1_9PHYC</name>
<dbReference type="Proteomes" id="UP000202420">
    <property type="component" value="Segment"/>
</dbReference>